<feature type="signal peptide" evidence="2">
    <location>
        <begin position="1"/>
        <end position="21"/>
    </location>
</feature>
<dbReference type="Proteomes" id="UP000251634">
    <property type="component" value="Unassembled WGS sequence"/>
</dbReference>
<comment type="caution">
    <text evidence="3">The sequence shown here is derived from an EMBL/GenBank/DDBJ whole genome shotgun (WGS) entry which is preliminary data.</text>
</comment>
<protein>
    <submittedName>
        <fullName evidence="3">C4-dicarboxylate ABC transporter</fullName>
    </submittedName>
</protein>
<dbReference type="PIRSF" id="PIRSF006470">
    <property type="entry name" value="DctB"/>
    <property type="match status" value="1"/>
</dbReference>
<feature type="chain" id="PRO_5039159823" evidence="2">
    <location>
        <begin position="22"/>
        <end position="330"/>
    </location>
</feature>
<dbReference type="GO" id="GO:0055085">
    <property type="term" value="P:transmembrane transport"/>
    <property type="evidence" value="ECO:0007669"/>
    <property type="project" value="InterPro"/>
</dbReference>
<dbReference type="NCBIfam" id="NF037995">
    <property type="entry name" value="TRAP_S1"/>
    <property type="match status" value="1"/>
</dbReference>
<keyword evidence="1 2" id="KW-0732">Signal</keyword>
<dbReference type="Gene3D" id="3.40.190.170">
    <property type="entry name" value="Bacterial extracellular solute-binding protein, family 7"/>
    <property type="match status" value="1"/>
</dbReference>
<evidence type="ECO:0000313" key="3">
    <source>
        <dbReference type="EMBL" id="RAW52180.1"/>
    </source>
</evidence>
<name>A0A329TTH3_9FIRM</name>
<sequence length="330" mass="37315">MRRKFWLLAAVCLLVCLLAGCGSKEQTVTPDFVLTYADNQPADYPTTQGAERFAALVKERTGGKVVIQVKSGGEYGTEQEVWQQLSIGGIDFARLSLSVLAADLPKLNVLQLPCLYEDAAHMWRVLDGPIGEEFLRVFAERDMVGLSWYDAGARSFYSDKSLRSLEDLQGMTIRVQDANVVIDMVKLLGGDPVTLAYSDVYAAFETDKIDAAENNWPAYLAMEHYKVARYYLVDEHSRVPEIQLASGKTWAKLPDEYRSVLRECARESARYERELWTQQEAAARKTVLAAGCREIQLSDEEKERFRELVQPLYEKYAGPYLELVKKIQQG</sequence>
<dbReference type="GO" id="GO:0030246">
    <property type="term" value="F:carbohydrate binding"/>
    <property type="evidence" value="ECO:0007669"/>
    <property type="project" value="TreeGrafter"/>
</dbReference>
<dbReference type="InterPro" id="IPR038404">
    <property type="entry name" value="TRAP_DctP_sf"/>
</dbReference>
<dbReference type="AlphaFoldDB" id="A0A329TTH3"/>
<dbReference type="InterPro" id="IPR004682">
    <property type="entry name" value="TRAP_DctP"/>
</dbReference>
<dbReference type="NCBIfam" id="TIGR00787">
    <property type="entry name" value="dctP"/>
    <property type="match status" value="1"/>
</dbReference>
<reference evidence="3 4" key="1">
    <citation type="submission" date="2018-02" db="EMBL/GenBank/DDBJ databases">
        <title>Complete genome sequencing of Faecalibacterium prausnitzii strains isolated from the human gut.</title>
        <authorList>
            <person name="Fitzgerald B.C."/>
            <person name="Shkoporov A.N."/>
            <person name="Ross P.R."/>
            <person name="Hill C."/>
        </authorList>
    </citation>
    <scope>NUCLEOTIDE SEQUENCE [LARGE SCALE GENOMIC DNA]</scope>
    <source>
        <strain evidence="3 4">APC942/8-14-2</strain>
    </source>
</reference>
<evidence type="ECO:0000313" key="4">
    <source>
        <dbReference type="Proteomes" id="UP000251634"/>
    </source>
</evidence>
<dbReference type="PANTHER" id="PTHR33376:SF2">
    <property type="entry name" value="DICARBOXYLATE-BINDING PERIPLASMIC PROTEIN"/>
    <property type="match status" value="1"/>
</dbReference>
<gene>
    <name evidence="3" type="ORF">C4N25_01870</name>
</gene>
<dbReference type="InterPro" id="IPR018389">
    <property type="entry name" value="DctP_fam"/>
</dbReference>
<dbReference type="PANTHER" id="PTHR33376">
    <property type="match status" value="1"/>
</dbReference>
<accession>A0A329TTH3</accession>
<proteinExistence type="predicted"/>
<evidence type="ECO:0000256" key="1">
    <source>
        <dbReference type="ARBA" id="ARBA00022729"/>
    </source>
</evidence>
<evidence type="ECO:0000256" key="2">
    <source>
        <dbReference type="SAM" id="SignalP"/>
    </source>
</evidence>
<organism evidence="3 4">
    <name type="scientific">Faecalibacterium prausnitzii</name>
    <dbReference type="NCBI Taxonomy" id="853"/>
    <lineage>
        <taxon>Bacteria</taxon>
        <taxon>Bacillati</taxon>
        <taxon>Bacillota</taxon>
        <taxon>Clostridia</taxon>
        <taxon>Eubacteriales</taxon>
        <taxon>Oscillospiraceae</taxon>
        <taxon>Faecalibacterium</taxon>
    </lineage>
</organism>
<dbReference type="Pfam" id="PF03480">
    <property type="entry name" value="DctP"/>
    <property type="match status" value="1"/>
</dbReference>
<dbReference type="GO" id="GO:0030288">
    <property type="term" value="C:outer membrane-bounded periplasmic space"/>
    <property type="evidence" value="ECO:0007669"/>
    <property type="project" value="InterPro"/>
</dbReference>
<dbReference type="EMBL" id="PRKZ01000001">
    <property type="protein sequence ID" value="RAW52180.1"/>
    <property type="molecule type" value="Genomic_DNA"/>
</dbReference>
<dbReference type="SUPFAM" id="SSF53850">
    <property type="entry name" value="Periplasmic binding protein-like II"/>
    <property type="match status" value="1"/>
</dbReference>
<dbReference type="PROSITE" id="PS51257">
    <property type="entry name" value="PROKAR_LIPOPROTEIN"/>
    <property type="match status" value="1"/>
</dbReference>
<dbReference type="CDD" id="cd13671">
    <property type="entry name" value="PBP2_TRAP_SBP_like_3"/>
    <property type="match status" value="1"/>
</dbReference>